<accession>A0ACC2X3E6</accession>
<reference evidence="1" key="1">
    <citation type="submission" date="2023-04" db="EMBL/GenBank/DDBJ databases">
        <title>Draft Genome sequencing of Naganishia species isolated from polar environments using Oxford Nanopore Technology.</title>
        <authorList>
            <person name="Leo P."/>
            <person name="Venkateswaran K."/>
        </authorList>
    </citation>
    <scope>NUCLEOTIDE SEQUENCE</scope>
    <source>
        <strain evidence="1">MNA-CCFEE 5425</strain>
    </source>
</reference>
<organism evidence="1 2">
    <name type="scientific">Naganishia vaughanmartiniae</name>
    <dbReference type="NCBI Taxonomy" id="1424756"/>
    <lineage>
        <taxon>Eukaryota</taxon>
        <taxon>Fungi</taxon>
        <taxon>Dikarya</taxon>
        <taxon>Basidiomycota</taxon>
        <taxon>Agaricomycotina</taxon>
        <taxon>Tremellomycetes</taxon>
        <taxon>Filobasidiales</taxon>
        <taxon>Filobasidiaceae</taxon>
        <taxon>Naganishia</taxon>
    </lineage>
</organism>
<protein>
    <submittedName>
        <fullName evidence="1">Uncharacterized protein</fullName>
    </submittedName>
</protein>
<sequence>MLPSPLLPLLLLAALTQAHPQKPLLLKDKNSASNLLTQDIIDEFDQLRKDWGIKGASVAVVRQDTVSGDWKEDVLAFGVADRHDNPVTEKASFPSRPASLPWPNPDNNLLLTQTLFSIASNSKLFAAIAANLIVHNETTLHGPANARLTQTTKIKDVVPSWRLMDPVASDGADLIDILSHRTGLPRHDGFYA</sequence>
<evidence type="ECO:0000313" key="2">
    <source>
        <dbReference type="Proteomes" id="UP001243375"/>
    </source>
</evidence>
<name>A0ACC2X3E6_9TREE</name>
<dbReference type="Proteomes" id="UP001243375">
    <property type="component" value="Unassembled WGS sequence"/>
</dbReference>
<gene>
    <name evidence="1" type="ORF">QFC22_003757</name>
</gene>
<evidence type="ECO:0000313" key="1">
    <source>
        <dbReference type="EMBL" id="KAJ9118538.1"/>
    </source>
</evidence>
<dbReference type="EMBL" id="JASBWU010000010">
    <property type="protein sequence ID" value="KAJ9118538.1"/>
    <property type="molecule type" value="Genomic_DNA"/>
</dbReference>
<keyword evidence="2" id="KW-1185">Reference proteome</keyword>
<comment type="caution">
    <text evidence="1">The sequence shown here is derived from an EMBL/GenBank/DDBJ whole genome shotgun (WGS) entry which is preliminary data.</text>
</comment>
<proteinExistence type="predicted"/>